<evidence type="ECO:0000313" key="2">
    <source>
        <dbReference type="Proteomes" id="UP000603227"/>
    </source>
</evidence>
<dbReference type="Proteomes" id="UP000603227">
    <property type="component" value="Unassembled WGS sequence"/>
</dbReference>
<sequence length="47" mass="5159">MTVVLEEILARTTYIELAGEPHNDLGLVGGSFDRVPVRLQNAVGHNR</sequence>
<name>A0A918ZNC8_9ACTN</name>
<evidence type="ECO:0000313" key="1">
    <source>
        <dbReference type="EMBL" id="GHE58954.1"/>
    </source>
</evidence>
<accession>A0A918ZNC8</accession>
<dbReference type="AlphaFoldDB" id="A0A918ZNC8"/>
<proteinExistence type="predicted"/>
<organism evidence="1 2">
    <name type="scientific">Streptomyces capitiformicae</name>
    <dbReference type="NCBI Taxonomy" id="2014920"/>
    <lineage>
        <taxon>Bacteria</taxon>
        <taxon>Bacillati</taxon>
        <taxon>Actinomycetota</taxon>
        <taxon>Actinomycetes</taxon>
        <taxon>Kitasatosporales</taxon>
        <taxon>Streptomycetaceae</taxon>
        <taxon>Streptomyces</taxon>
    </lineage>
</organism>
<dbReference type="EMBL" id="BNAT01000048">
    <property type="protein sequence ID" value="GHE58954.1"/>
    <property type="molecule type" value="Genomic_DNA"/>
</dbReference>
<reference evidence="1" key="1">
    <citation type="journal article" date="2014" name="Int. J. Syst. Evol. Microbiol.">
        <title>Complete genome sequence of Corynebacterium casei LMG S-19264T (=DSM 44701T), isolated from a smear-ripened cheese.</title>
        <authorList>
            <consortium name="US DOE Joint Genome Institute (JGI-PGF)"/>
            <person name="Walter F."/>
            <person name="Albersmeier A."/>
            <person name="Kalinowski J."/>
            <person name="Ruckert C."/>
        </authorList>
    </citation>
    <scope>NUCLEOTIDE SEQUENCE</scope>
    <source>
        <strain evidence="1">CGMCC 4.7403</strain>
    </source>
</reference>
<protein>
    <submittedName>
        <fullName evidence="1">Uncharacterized protein</fullName>
    </submittedName>
</protein>
<keyword evidence="2" id="KW-1185">Reference proteome</keyword>
<reference evidence="1" key="2">
    <citation type="submission" date="2020-09" db="EMBL/GenBank/DDBJ databases">
        <authorList>
            <person name="Sun Q."/>
            <person name="Zhou Y."/>
        </authorList>
    </citation>
    <scope>NUCLEOTIDE SEQUENCE</scope>
    <source>
        <strain evidence="1">CGMCC 4.7403</strain>
    </source>
</reference>
<comment type="caution">
    <text evidence="1">The sequence shown here is derived from an EMBL/GenBank/DDBJ whole genome shotgun (WGS) entry which is preliminary data.</text>
</comment>
<gene>
    <name evidence="1" type="ORF">GCM10017771_82020</name>
</gene>